<feature type="domain" description="NAD-dependent epimerase/dehydratase" evidence="2">
    <location>
        <begin position="3"/>
        <end position="223"/>
    </location>
</feature>
<reference evidence="4 5" key="1">
    <citation type="submission" date="2016-11" db="EMBL/GenBank/DDBJ databases">
        <title>Trade-off between light-utilization and light-protection in marine flavobacteria.</title>
        <authorList>
            <person name="Kumagai Y."/>
        </authorList>
    </citation>
    <scope>NUCLEOTIDE SEQUENCE [LARGE SCALE GENOMIC DNA]</scope>
    <source>
        <strain evidence="4 5">NBRC 107741</strain>
    </source>
</reference>
<dbReference type="EMBL" id="MQUB01000001">
    <property type="protein sequence ID" value="PQB03830.1"/>
    <property type="molecule type" value="Genomic_DNA"/>
</dbReference>
<dbReference type="InterPro" id="IPR001509">
    <property type="entry name" value="Epimerase_deHydtase"/>
</dbReference>
<dbReference type="Gene3D" id="3.40.50.720">
    <property type="entry name" value="NAD(P)-binding Rossmann-like Domain"/>
    <property type="match status" value="1"/>
</dbReference>
<evidence type="ECO:0000259" key="2">
    <source>
        <dbReference type="Pfam" id="PF01370"/>
    </source>
</evidence>
<keyword evidence="5" id="KW-1185">Reference proteome</keyword>
<protein>
    <submittedName>
        <fullName evidence="4">TIGR01777 family protein</fullName>
    </submittedName>
</protein>
<proteinExistence type="inferred from homology"/>
<dbReference type="Pfam" id="PF01370">
    <property type="entry name" value="Epimerase"/>
    <property type="match status" value="1"/>
</dbReference>
<comment type="similarity">
    <text evidence="1">Belongs to the NAD(P)-dependent epimerase/dehydratase family. SDR39U1 subfamily.</text>
</comment>
<dbReference type="InterPro" id="IPR013549">
    <property type="entry name" value="DUF1731"/>
</dbReference>
<organism evidence="4 5">
    <name type="scientific">Aureitalea marina</name>
    <dbReference type="NCBI Taxonomy" id="930804"/>
    <lineage>
        <taxon>Bacteria</taxon>
        <taxon>Pseudomonadati</taxon>
        <taxon>Bacteroidota</taxon>
        <taxon>Flavobacteriia</taxon>
        <taxon>Flavobacteriales</taxon>
        <taxon>Flavobacteriaceae</taxon>
        <taxon>Aureitalea</taxon>
    </lineage>
</organism>
<dbReference type="PANTHER" id="PTHR11092">
    <property type="entry name" value="SUGAR NUCLEOTIDE EPIMERASE RELATED"/>
    <property type="match status" value="1"/>
</dbReference>
<dbReference type="InterPro" id="IPR036291">
    <property type="entry name" value="NAD(P)-bd_dom_sf"/>
</dbReference>
<dbReference type="PANTHER" id="PTHR11092:SF0">
    <property type="entry name" value="EPIMERASE FAMILY PROTEIN SDR39U1"/>
    <property type="match status" value="1"/>
</dbReference>
<dbReference type="SUPFAM" id="SSF51735">
    <property type="entry name" value="NAD(P)-binding Rossmann-fold domains"/>
    <property type="match status" value="1"/>
</dbReference>
<gene>
    <name evidence="4" type="ORF">BST85_02125</name>
</gene>
<name>A0A2S7KML8_9FLAO</name>
<dbReference type="AlphaFoldDB" id="A0A2S7KML8"/>
<dbReference type="NCBIfam" id="TIGR01777">
    <property type="entry name" value="yfcH"/>
    <property type="match status" value="1"/>
</dbReference>
<dbReference type="Proteomes" id="UP000239800">
    <property type="component" value="Unassembled WGS sequence"/>
</dbReference>
<evidence type="ECO:0000313" key="5">
    <source>
        <dbReference type="Proteomes" id="UP000239800"/>
    </source>
</evidence>
<evidence type="ECO:0000256" key="1">
    <source>
        <dbReference type="ARBA" id="ARBA00009353"/>
    </source>
</evidence>
<accession>A0A2S7KML8</accession>
<dbReference type="InterPro" id="IPR010099">
    <property type="entry name" value="SDR39U1"/>
</dbReference>
<sequence length="301" mass="33445">MKVLIAGATGLIGQELVRQCLEKEIAVNYLTTRKDKIIHRENYNGYHWSPDHGEMDLDALKGVTVVINLAGATVAKRWNKSYKEQVLNSRIQTAQVIFNGLSSIEHRVQHYIGASGISYYPDSDKERYKEDFEQHSPSFLGRVTRDWEAAALAMEKLGVKVGLVRTGLVMDMQAGALPQMVGPIRKGLGAPLGRGTQWQSWIHIKDIAAIYLFMAENGLTGIYNGVAPNPVTNKALTLKIAQVIGKKIILPPVPAFMLRLMLGEMADLVLEGQWVSCEKIRQAGYVFQYDHVDLALDDLLG</sequence>
<feature type="domain" description="DUF1731" evidence="3">
    <location>
        <begin position="253"/>
        <end position="299"/>
    </location>
</feature>
<evidence type="ECO:0000259" key="3">
    <source>
        <dbReference type="Pfam" id="PF08338"/>
    </source>
</evidence>
<evidence type="ECO:0000313" key="4">
    <source>
        <dbReference type="EMBL" id="PQB03830.1"/>
    </source>
</evidence>
<comment type="caution">
    <text evidence="4">The sequence shown here is derived from an EMBL/GenBank/DDBJ whole genome shotgun (WGS) entry which is preliminary data.</text>
</comment>
<dbReference type="RefSeq" id="WP_245917613.1">
    <property type="nucleotide sequence ID" value="NZ_MQUB01000001.1"/>
</dbReference>
<dbReference type="Pfam" id="PF08338">
    <property type="entry name" value="DUF1731"/>
    <property type="match status" value="1"/>
</dbReference>